<proteinExistence type="predicted"/>
<keyword evidence="7" id="KW-0808">Transferase</keyword>
<dbReference type="Gene3D" id="1.10.287.130">
    <property type="match status" value="1"/>
</dbReference>
<dbReference type="InterPro" id="IPR036641">
    <property type="entry name" value="HPT_dom_sf"/>
</dbReference>
<dbReference type="InterPro" id="IPR035965">
    <property type="entry name" value="PAS-like_dom_sf"/>
</dbReference>
<dbReference type="Pfam" id="PF02518">
    <property type="entry name" value="HATPase_c"/>
    <property type="match status" value="1"/>
</dbReference>
<sequence>MRYFILVLLYSSFSYSSDISKRDISLFGRPSIGPIELIKNEKQITWLMQKRILNVGISIPDYPPFDMTIDGGNWYYEGLTADYLNIISRMLDLNVNLVLFDSRFDAINAIKKGEIDVLTTSNLFEKYYELSLSIPYINDYPSLYASKRNINENSINSIAIAYDYLPDELLENLYPSAKIVKFNSRQEAVASTVFGHTDAVIIDHFSVDYLVESRYSSNLYFLKFLPIETYGVSFAFSSYSNELRTLFDLAIKNIPLSEHWAIKKRWSGGVTIPDIHSSFLPQFSEEEKQWLKKNSPIKIGLLDFSAPISYFDQSGNLRGVASDLLEVLMLYSTDDELKFEIIRATTVENLEKKLLKGEIDLALLTPTVKRERKLNFSKVVSRSPYVIMTEKNKKDIRTLSSFVLPKGYGLSFFIKDKYPNAKILKVNTYPESMNLVSSGKVDATVAPLGMANYYKDLYFNSDLKISGLLDSVSSFSISFASNKDDEVLMNIINKFLSVVQPDELKKIEDRWTRQLVQGQETWRDYKYTVLTLGSFSALFIILLFIWSLTTRWYYKNKLMAQRELENQLFFMQQVVDSIPHPIYVRDINGVLILCNNEYQNIFKAYQKEDILYKNISEGKHRVAEVDDIELEYKKSIEQNVFISKDRKITIDGREVNIFHWFKPYKNIEGNICGLVGGWIDINDRIKLLEDLVLAKNYADEASKAKSRFLAVMSHEIRTPINSIVGLLDLIKKQSKTGVINYNYIDAANQSASDLLYLIGDILDIAKIEEGKFTLTPKRFNLRETLESIFRVYSNLASQKGLYFALDIDELIFEDMLYDESRVKQVLVNIIGNAIKYTDYGSIIVKAKLVSKQKDKRMVEFFIQDTGVGIPKLELDKIFDAFSQAKNHSGRGGAGLGLMITKSICDLMGAVISIRSKEGDGTTITILIPFTALEDIVEGDKNIKSKSLISRCLNILIVDDYLPNRLLLSEQIKYLNHSVTEVDNAKDAFNLYSVNQYDFIITDCNMPDVSGYELCSNIRDYELKNKLSPIYIVGYTANAQEEVFEKCIKVGMNDCLFKPITIDDLSKVLNDFIDMDVSSDNEKSDLKKGNNANLLWFNIDSLKKITNNNNDLIFQLLEKVFLENKKDVDCLIEYAEVGDVSGCKSIIHKFKGASKIIGSEKVLSMCLIMEVLDSIGDINLYLNDFLAMISKLNEEIHNYLMNSDN</sequence>
<dbReference type="InterPro" id="IPR049870">
    <property type="entry name" value="BvgS-like_periplasmic1"/>
</dbReference>
<dbReference type="CDD" id="cd16922">
    <property type="entry name" value="HATPase_EvgS-ArcB-TorS-like"/>
    <property type="match status" value="1"/>
</dbReference>
<dbReference type="Pfam" id="PF00512">
    <property type="entry name" value="HisKA"/>
    <property type="match status" value="1"/>
</dbReference>
<dbReference type="CDD" id="cd17546">
    <property type="entry name" value="REC_hyHK_CKI1_RcsC-like"/>
    <property type="match status" value="1"/>
</dbReference>
<evidence type="ECO:0000256" key="3">
    <source>
        <dbReference type="ARBA" id="ARBA00012438"/>
    </source>
</evidence>
<accession>A0AAU6VKU3</accession>
<dbReference type="CDD" id="cd00082">
    <property type="entry name" value="HisKA"/>
    <property type="match status" value="1"/>
</dbReference>
<dbReference type="PANTHER" id="PTHR43047">
    <property type="entry name" value="TWO-COMPONENT HISTIDINE PROTEIN KINASE"/>
    <property type="match status" value="1"/>
</dbReference>
<dbReference type="Pfam" id="PF00072">
    <property type="entry name" value="Response_reg"/>
    <property type="match status" value="1"/>
</dbReference>
<dbReference type="InterPro" id="IPR005467">
    <property type="entry name" value="His_kinase_dom"/>
</dbReference>
<dbReference type="Gene3D" id="1.20.120.160">
    <property type="entry name" value="HPT domain"/>
    <property type="match status" value="1"/>
</dbReference>
<dbReference type="GO" id="GO:0005886">
    <property type="term" value="C:plasma membrane"/>
    <property type="evidence" value="ECO:0007669"/>
    <property type="project" value="UniProtKB-SubCell"/>
</dbReference>
<dbReference type="CDD" id="cd13705">
    <property type="entry name" value="PBP2_BvgS_D1"/>
    <property type="match status" value="1"/>
</dbReference>
<dbReference type="SMART" id="SM00062">
    <property type="entry name" value="PBPb"/>
    <property type="match status" value="2"/>
</dbReference>
<dbReference type="InterPro" id="IPR008207">
    <property type="entry name" value="Sig_transdc_His_kin_Hpt_dom"/>
</dbReference>
<dbReference type="InterPro" id="IPR013767">
    <property type="entry name" value="PAS_fold"/>
</dbReference>
<evidence type="ECO:0000256" key="14">
    <source>
        <dbReference type="PROSITE-ProRule" id="PRU00110"/>
    </source>
</evidence>
<evidence type="ECO:0000313" key="19">
    <source>
        <dbReference type="EMBL" id="XAG86062.1"/>
    </source>
</evidence>
<dbReference type="EC" id="2.7.13.3" evidence="3"/>
<keyword evidence="11" id="KW-0067">ATP-binding</keyword>
<keyword evidence="5" id="KW-0997">Cell inner membrane</keyword>
<evidence type="ECO:0000256" key="5">
    <source>
        <dbReference type="ARBA" id="ARBA00022519"/>
    </source>
</evidence>
<evidence type="ECO:0000256" key="6">
    <source>
        <dbReference type="ARBA" id="ARBA00022553"/>
    </source>
</evidence>
<protein>
    <recommendedName>
        <fullName evidence="3">histidine kinase</fullName>
        <ecNumber evidence="3">2.7.13.3</ecNumber>
    </recommendedName>
</protein>
<name>A0AAU6VKU3_UNCXX</name>
<dbReference type="PROSITE" id="PS50109">
    <property type="entry name" value="HIS_KIN"/>
    <property type="match status" value="1"/>
</dbReference>
<feature type="domain" description="HPt" evidence="18">
    <location>
        <begin position="1108"/>
        <end position="1198"/>
    </location>
</feature>
<keyword evidence="11" id="KW-0547">Nucleotide-binding</keyword>
<dbReference type="Gene3D" id="3.30.565.10">
    <property type="entry name" value="Histidine kinase-like ATPase, C-terminal domain"/>
    <property type="match status" value="1"/>
</dbReference>
<dbReference type="Gene3D" id="3.30.450.20">
    <property type="entry name" value="PAS domain"/>
    <property type="match status" value="1"/>
</dbReference>
<evidence type="ECO:0000256" key="13">
    <source>
        <dbReference type="ARBA" id="ARBA00023136"/>
    </source>
</evidence>
<dbReference type="GO" id="GO:0006355">
    <property type="term" value="P:regulation of DNA-templated transcription"/>
    <property type="evidence" value="ECO:0007669"/>
    <property type="project" value="InterPro"/>
</dbReference>
<keyword evidence="13" id="KW-0472">Membrane</keyword>
<dbReference type="EMBL" id="CP095351">
    <property type="protein sequence ID" value="XAG86062.1"/>
    <property type="molecule type" value="Genomic_DNA"/>
</dbReference>
<keyword evidence="12" id="KW-1133">Transmembrane helix</keyword>
<dbReference type="GO" id="GO:0000155">
    <property type="term" value="F:phosphorelay sensor kinase activity"/>
    <property type="evidence" value="ECO:0007669"/>
    <property type="project" value="InterPro"/>
</dbReference>
<evidence type="ECO:0000256" key="15">
    <source>
        <dbReference type="PROSITE-ProRule" id="PRU00169"/>
    </source>
</evidence>
<feature type="domain" description="Histidine kinase" evidence="16">
    <location>
        <begin position="711"/>
        <end position="931"/>
    </location>
</feature>
<dbReference type="Pfam" id="PF00989">
    <property type="entry name" value="PAS"/>
    <property type="match status" value="1"/>
</dbReference>
<dbReference type="PRINTS" id="PR00344">
    <property type="entry name" value="BCTRLSENSOR"/>
</dbReference>
<evidence type="ECO:0000256" key="12">
    <source>
        <dbReference type="ARBA" id="ARBA00022989"/>
    </source>
</evidence>
<dbReference type="SUPFAM" id="SSF55785">
    <property type="entry name" value="PYP-like sensor domain (PAS domain)"/>
    <property type="match status" value="1"/>
</dbReference>
<dbReference type="SMART" id="SM00388">
    <property type="entry name" value="HisKA"/>
    <property type="match status" value="1"/>
</dbReference>
<dbReference type="InterPro" id="IPR004358">
    <property type="entry name" value="Sig_transdc_His_kin-like_C"/>
</dbReference>
<dbReference type="InterPro" id="IPR001638">
    <property type="entry name" value="Solute-binding_3/MltF_N"/>
</dbReference>
<evidence type="ECO:0000256" key="9">
    <source>
        <dbReference type="ARBA" id="ARBA00022729"/>
    </source>
</evidence>
<dbReference type="SUPFAM" id="SSF47384">
    <property type="entry name" value="Homodimeric domain of signal transducing histidine kinase"/>
    <property type="match status" value="1"/>
</dbReference>
<dbReference type="SMART" id="SM00448">
    <property type="entry name" value="REC"/>
    <property type="match status" value="1"/>
</dbReference>
<feature type="modified residue" description="4-aspartylphosphate" evidence="15">
    <location>
        <position position="1002"/>
    </location>
</feature>
<dbReference type="AlphaFoldDB" id="A0AAU6VKU3"/>
<evidence type="ECO:0000259" key="17">
    <source>
        <dbReference type="PROSITE" id="PS50110"/>
    </source>
</evidence>
<dbReference type="InterPro" id="IPR036097">
    <property type="entry name" value="HisK_dim/P_sf"/>
</dbReference>
<keyword evidence="4" id="KW-1003">Cell membrane</keyword>
<dbReference type="PROSITE" id="PS50110">
    <property type="entry name" value="RESPONSE_REGULATORY"/>
    <property type="match status" value="1"/>
</dbReference>
<dbReference type="InterPro" id="IPR003594">
    <property type="entry name" value="HATPase_dom"/>
</dbReference>
<dbReference type="InterPro" id="IPR001789">
    <property type="entry name" value="Sig_transdc_resp-reg_receiver"/>
</dbReference>
<evidence type="ECO:0000256" key="11">
    <source>
        <dbReference type="ARBA" id="ARBA00022840"/>
    </source>
</evidence>
<dbReference type="Gene3D" id="3.40.190.10">
    <property type="entry name" value="Periplasmic binding protein-like II"/>
    <property type="match status" value="4"/>
</dbReference>
<evidence type="ECO:0000256" key="4">
    <source>
        <dbReference type="ARBA" id="ARBA00022475"/>
    </source>
</evidence>
<gene>
    <name evidence="19" type="ORF">MRM63_17805</name>
</gene>
<dbReference type="PROSITE" id="PS50894">
    <property type="entry name" value="HPT"/>
    <property type="match status" value="1"/>
</dbReference>
<dbReference type="Gene3D" id="3.40.50.2300">
    <property type="match status" value="1"/>
</dbReference>
<evidence type="ECO:0000256" key="7">
    <source>
        <dbReference type="ARBA" id="ARBA00022679"/>
    </source>
</evidence>
<dbReference type="InterPro" id="IPR036890">
    <property type="entry name" value="HATPase_C_sf"/>
</dbReference>
<comment type="catalytic activity">
    <reaction evidence="1">
        <text>ATP + protein L-histidine = ADP + protein N-phospho-L-histidine.</text>
        <dbReference type="EC" id="2.7.13.3"/>
    </reaction>
</comment>
<dbReference type="SUPFAM" id="SSF55874">
    <property type="entry name" value="ATPase domain of HSP90 chaperone/DNA topoisomerase II/histidine kinase"/>
    <property type="match status" value="1"/>
</dbReference>
<dbReference type="SMART" id="SM00387">
    <property type="entry name" value="HATPase_c"/>
    <property type="match status" value="1"/>
</dbReference>
<keyword evidence="9" id="KW-0732">Signal</keyword>
<organism evidence="19">
    <name type="scientific">bacterium 19MO03SA05</name>
    <dbReference type="NCBI Taxonomy" id="2920620"/>
    <lineage>
        <taxon>Bacteria</taxon>
    </lineage>
</organism>
<feature type="modified residue" description="Phosphohistidine" evidence="14">
    <location>
        <position position="1147"/>
    </location>
</feature>
<feature type="domain" description="Response regulatory" evidence="17">
    <location>
        <begin position="953"/>
        <end position="1072"/>
    </location>
</feature>
<evidence type="ECO:0000256" key="2">
    <source>
        <dbReference type="ARBA" id="ARBA00004429"/>
    </source>
</evidence>
<evidence type="ECO:0000256" key="10">
    <source>
        <dbReference type="ARBA" id="ARBA00022777"/>
    </source>
</evidence>
<dbReference type="SUPFAM" id="SSF53850">
    <property type="entry name" value="Periplasmic binding protein-like II"/>
    <property type="match status" value="2"/>
</dbReference>
<keyword evidence="8" id="KW-0812">Transmembrane</keyword>
<evidence type="ECO:0000259" key="18">
    <source>
        <dbReference type="PROSITE" id="PS50894"/>
    </source>
</evidence>
<keyword evidence="6 15" id="KW-0597">Phosphoprotein</keyword>
<evidence type="ECO:0000259" key="16">
    <source>
        <dbReference type="PROSITE" id="PS50109"/>
    </source>
</evidence>
<comment type="subcellular location">
    <subcellularLocation>
        <location evidence="2">Cell inner membrane</location>
        <topology evidence="2">Multi-pass membrane protein</topology>
    </subcellularLocation>
</comment>
<dbReference type="SUPFAM" id="SSF52172">
    <property type="entry name" value="CheY-like"/>
    <property type="match status" value="1"/>
</dbReference>
<evidence type="ECO:0000256" key="1">
    <source>
        <dbReference type="ARBA" id="ARBA00000085"/>
    </source>
</evidence>
<dbReference type="SUPFAM" id="SSF47226">
    <property type="entry name" value="Histidine-containing phosphotransfer domain, HPT domain"/>
    <property type="match status" value="1"/>
</dbReference>
<dbReference type="InterPro" id="IPR011006">
    <property type="entry name" value="CheY-like_superfamily"/>
</dbReference>
<evidence type="ECO:0000256" key="8">
    <source>
        <dbReference type="ARBA" id="ARBA00022692"/>
    </source>
</evidence>
<dbReference type="PANTHER" id="PTHR43047:SF72">
    <property type="entry name" value="OSMOSENSING HISTIDINE PROTEIN KINASE SLN1"/>
    <property type="match status" value="1"/>
</dbReference>
<dbReference type="GO" id="GO:0009927">
    <property type="term" value="F:histidine phosphotransfer kinase activity"/>
    <property type="evidence" value="ECO:0007669"/>
    <property type="project" value="TreeGrafter"/>
</dbReference>
<dbReference type="InterPro" id="IPR003661">
    <property type="entry name" value="HisK_dim/P_dom"/>
</dbReference>
<keyword evidence="10" id="KW-0418">Kinase</keyword>
<dbReference type="Pfam" id="PF00497">
    <property type="entry name" value="SBP_bac_3"/>
    <property type="match status" value="2"/>
</dbReference>
<reference evidence="19" key="1">
    <citation type="submission" date="2022-03" db="EMBL/GenBank/DDBJ databases">
        <title>Sea Food Isolates.</title>
        <authorList>
            <person name="Li c."/>
        </authorList>
    </citation>
    <scope>NUCLEOTIDE SEQUENCE</scope>
    <source>
        <strain evidence="19">19MO03SA05</strain>
    </source>
</reference>